<feature type="chain" id="PRO_5047477157" description="Alpha-N-acetylglucosaminidase" evidence="3">
    <location>
        <begin position="31"/>
        <end position="1099"/>
    </location>
</feature>
<dbReference type="Gene3D" id="3.20.20.80">
    <property type="entry name" value="Glycosidases"/>
    <property type="match status" value="1"/>
</dbReference>
<dbReference type="InterPro" id="IPR018905">
    <property type="entry name" value="A-galactase_NEW3"/>
</dbReference>
<feature type="domain" description="Alpha-galactosidase NEW3" evidence="5">
    <location>
        <begin position="793"/>
        <end position="870"/>
    </location>
</feature>
<keyword evidence="9" id="KW-1185">Reference proteome</keyword>
<evidence type="ECO:0008006" key="10">
    <source>
        <dbReference type="Google" id="ProtNLM"/>
    </source>
</evidence>
<organism evidence="8 9">
    <name type="scientific">Actinoallomurus oryzae</name>
    <dbReference type="NCBI Taxonomy" id="502180"/>
    <lineage>
        <taxon>Bacteria</taxon>
        <taxon>Bacillati</taxon>
        <taxon>Actinomycetota</taxon>
        <taxon>Actinomycetes</taxon>
        <taxon>Streptosporangiales</taxon>
        <taxon>Thermomonosporaceae</taxon>
        <taxon>Actinoallomurus</taxon>
    </lineage>
</organism>
<dbReference type="Pfam" id="PF12972">
    <property type="entry name" value="NAGLU_C"/>
    <property type="match status" value="1"/>
</dbReference>
<proteinExistence type="predicted"/>
<dbReference type="InterPro" id="IPR007781">
    <property type="entry name" value="NAGLU"/>
</dbReference>
<evidence type="ECO:0000259" key="5">
    <source>
        <dbReference type="Pfam" id="PF10633"/>
    </source>
</evidence>
<name>A0ABP8PLU0_9ACTN</name>
<feature type="domain" description="Alpha-N-acetylglucosaminidase C-terminal" evidence="7">
    <location>
        <begin position="490"/>
        <end position="770"/>
    </location>
</feature>
<dbReference type="InterPro" id="IPR024733">
    <property type="entry name" value="NAGLU_tim-barrel"/>
</dbReference>
<evidence type="ECO:0000256" key="3">
    <source>
        <dbReference type="SAM" id="SignalP"/>
    </source>
</evidence>
<dbReference type="PANTHER" id="PTHR12872">
    <property type="entry name" value="ALPHA-N-ACETYLGLUCOSAMINIDASE"/>
    <property type="match status" value="1"/>
</dbReference>
<evidence type="ECO:0000313" key="8">
    <source>
        <dbReference type="EMBL" id="GAA4488054.1"/>
    </source>
</evidence>
<keyword evidence="3" id="KW-0732">Signal</keyword>
<keyword evidence="1" id="KW-0378">Hydrolase</keyword>
<feature type="compositionally biased region" description="Low complexity" evidence="2">
    <location>
        <begin position="33"/>
        <end position="44"/>
    </location>
</feature>
<dbReference type="Pfam" id="PF12971">
    <property type="entry name" value="NAGLU_N"/>
    <property type="match status" value="1"/>
</dbReference>
<evidence type="ECO:0000259" key="7">
    <source>
        <dbReference type="Pfam" id="PF12972"/>
    </source>
</evidence>
<evidence type="ECO:0000256" key="1">
    <source>
        <dbReference type="ARBA" id="ARBA00022801"/>
    </source>
</evidence>
<dbReference type="Pfam" id="PF10633">
    <property type="entry name" value="NPCBM_assoc"/>
    <property type="match status" value="1"/>
</dbReference>
<evidence type="ECO:0000313" key="9">
    <source>
        <dbReference type="Proteomes" id="UP001500503"/>
    </source>
</evidence>
<dbReference type="EMBL" id="BAABHF010000012">
    <property type="protein sequence ID" value="GAA4488054.1"/>
    <property type="molecule type" value="Genomic_DNA"/>
</dbReference>
<accession>A0ABP8PLU0</accession>
<dbReference type="Gene3D" id="1.20.120.670">
    <property type="entry name" value="N-acetyl-b-d-glucoasminidase"/>
    <property type="match status" value="1"/>
</dbReference>
<evidence type="ECO:0000256" key="2">
    <source>
        <dbReference type="SAM" id="MobiDB-lite"/>
    </source>
</evidence>
<dbReference type="PANTHER" id="PTHR12872:SF1">
    <property type="entry name" value="ALPHA-N-ACETYLGLUCOSAMINIDASE"/>
    <property type="match status" value="1"/>
</dbReference>
<evidence type="ECO:0000259" key="6">
    <source>
        <dbReference type="Pfam" id="PF12971"/>
    </source>
</evidence>
<evidence type="ECO:0000259" key="4">
    <source>
        <dbReference type="Pfam" id="PF05089"/>
    </source>
</evidence>
<sequence>MPHWPRPLRRPFRPLSLAAALLVTVALVQGGTEAPAAARPQARPCITDPKPSIRPDETVGAMSPGLAGRVIRRLLPCRQASQIVFAKAGASPGRDGFTISGSHAKVRISADTTSAALAGADWYLKYVLKVQVSRHARPDLSRLPARLPVPRRPISRSTQIVNRYMYNFTSAGYSMPYWNLDQWADELDYVAVAGYDQALELIGQDYVWYRFLLRFGYTDEQARSWISQPAHQPWQWMSNMSGFKGPIAKDLLDKRLALGRQIVALMRERGITPVFPGFAGTVPADFDRHVPQARLVQQGGWEGFERPAWLDPTSEAWGTAARTWYDVQTELFGPTSHYAMDLFHEGGKNGDVPVRTAYRLVQEALESAHPGATWMLQGWTGTPKAGFSADLDTSKVLVLDLNSDGDAKYSAGYEGVQWAFGSINNWGGRGYVFGRLFSMATSMPAALASGQGRQMTGIASVMEDTQANDADADLLADLAWRTEPVDLRSWLSDYGVRRYQSDTPDVRAAWEGLAHSAYSLAGERFYPGHGGPDAMFEARPSWSSTGAITYRPKKLYWDPGILDAAWRHLVSASDRDPRLRSDDAYRKDLVDVGAQLLSDRSRYDFTQAKAIAAKPVSDSYPADRKLADFGAAAQTFLDHLRLADELLGTRRDSMLGTLIVEARSWAGSPAEADVLEYDIRSIVSTWGDTAQRAADLHDYSARHLNGLYSTLYTQRWTTFFDAVKNAIRTGADLPDIDFYGMEAAWTTSTDKAHIPAAPSGDTVEVSRRIAKAITPVDLTHGQRISISKIPAKVTQGAPFKVAVSITNTGTERLSSLAPQLELPDGWAVVNAGVAFPAAIDPGATATATYTVMPARHTPIGTATVTARMQWVPGDTATNPTFVGTPTAYTSAHVRVGPWVKTPGVDTPFASIADAFSAVAFSDDTNPSAGDMDLKGNSYSAQALAAAGFTVGGKVSALDTTFDVGRAGSPDAVPADGSWFNVNEEGRKGSKLAFLGATASPSASGTVTVTYTDGTTATGTLGFPNWAQASIPDNPAFGAKVVVDSRYRNVPTGPANQGFHYVVWGNTIDIDPARTVASVRMPVTANGELRVFAVAVVPAS</sequence>
<gene>
    <name evidence="8" type="ORF">GCM10023191_016910</name>
</gene>
<dbReference type="InterPro" id="IPR029018">
    <property type="entry name" value="Hex-like_dom2"/>
</dbReference>
<feature type="region of interest" description="Disordered" evidence="2">
    <location>
        <begin position="33"/>
        <end position="59"/>
    </location>
</feature>
<protein>
    <recommendedName>
        <fullName evidence="10">Alpha-N-acetylglucosaminidase</fullName>
    </recommendedName>
</protein>
<feature type="domain" description="Alpha-N-acetylglucosaminidase N-terminal" evidence="6">
    <location>
        <begin position="69"/>
        <end position="148"/>
    </location>
</feature>
<dbReference type="Proteomes" id="UP001500503">
    <property type="component" value="Unassembled WGS sequence"/>
</dbReference>
<feature type="signal peptide" evidence="3">
    <location>
        <begin position="1"/>
        <end position="30"/>
    </location>
</feature>
<reference evidence="9" key="1">
    <citation type="journal article" date="2019" name="Int. J. Syst. Evol. Microbiol.">
        <title>The Global Catalogue of Microorganisms (GCM) 10K type strain sequencing project: providing services to taxonomists for standard genome sequencing and annotation.</title>
        <authorList>
            <consortium name="The Broad Institute Genomics Platform"/>
            <consortium name="The Broad Institute Genome Sequencing Center for Infectious Disease"/>
            <person name="Wu L."/>
            <person name="Ma J."/>
        </authorList>
    </citation>
    <scope>NUCLEOTIDE SEQUENCE [LARGE SCALE GENOMIC DNA]</scope>
    <source>
        <strain evidence="9">JCM 17933</strain>
    </source>
</reference>
<dbReference type="Gene3D" id="3.30.379.10">
    <property type="entry name" value="Chitobiase/beta-hexosaminidase domain 2-like"/>
    <property type="match status" value="1"/>
</dbReference>
<dbReference type="Pfam" id="PF05089">
    <property type="entry name" value="NAGLU"/>
    <property type="match status" value="1"/>
</dbReference>
<comment type="caution">
    <text evidence="8">The sequence shown here is derived from an EMBL/GenBank/DDBJ whole genome shotgun (WGS) entry which is preliminary data.</text>
</comment>
<dbReference type="InterPro" id="IPR024240">
    <property type="entry name" value="NAGLU_N"/>
</dbReference>
<dbReference type="RefSeq" id="WP_345459600.1">
    <property type="nucleotide sequence ID" value="NZ_BAABHF010000012.1"/>
</dbReference>
<dbReference type="InterPro" id="IPR024732">
    <property type="entry name" value="NAGLU_C"/>
</dbReference>
<feature type="domain" description="Alpha-N-acetylglucosaminidase tim-barrel" evidence="4">
    <location>
        <begin position="163"/>
        <end position="481"/>
    </location>
</feature>